<dbReference type="Pfam" id="PF25023">
    <property type="entry name" value="TEN_YD-shell"/>
    <property type="match status" value="1"/>
</dbReference>
<dbReference type="PANTHER" id="PTHR32305">
    <property type="match status" value="1"/>
</dbReference>
<evidence type="ECO:0000259" key="3">
    <source>
        <dbReference type="Pfam" id="PF25023"/>
    </source>
</evidence>
<keyword evidence="1" id="KW-0677">Repeat</keyword>
<evidence type="ECO:0000256" key="1">
    <source>
        <dbReference type="ARBA" id="ARBA00022737"/>
    </source>
</evidence>
<comment type="caution">
    <text evidence="4">The sequence shown here is derived from an EMBL/GenBank/DDBJ whole genome shotgun (WGS) entry which is preliminary data.</text>
</comment>
<evidence type="ECO:0000313" key="5">
    <source>
        <dbReference type="Proteomes" id="UP000756387"/>
    </source>
</evidence>
<dbReference type="InterPro" id="IPR022385">
    <property type="entry name" value="Rhs_assc_core"/>
</dbReference>
<dbReference type="InterPro" id="IPR056823">
    <property type="entry name" value="TEN-like_YD-shell"/>
</dbReference>
<dbReference type="EMBL" id="JADCSA010000004">
    <property type="protein sequence ID" value="MBE7324210.1"/>
    <property type="molecule type" value="Genomic_DNA"/>
</dbReference>
<sequence>MVAEVLGVDRSLHGVGQRSPVAVPHPGPGAVEEGELHTRVNVTSPAGGRRTSMTDDSGTHEFSYDAAGNLTGADHPEGSEVADESFTYDKLGNRTSDGDNPVTSMVYDAANRLVRDAKHDYTYDGEGNLTSKKVRATGATTRHVWDSEHRLVELVKPSGATVRYRYDAAGMRVLVSTFVTTPSGDPLQSTADGETVYSMLDGLGSVTGTLDAPGGLASTSAYSVFGQPAGTGPVGLGDVYGYTGHAWDADAGMHFARARWYDAGVGRFASEDPVDAMNLYTYVGNQPYSYVDPTGEMAVSYAPLAEGGASRSYDAAALAAIGTTNIVVITGVMRLFQDIATHGQVTIGCLYSVFTTLVTGAGFVAAQFSTVHFANGLALKAARYAQAGTALVAFVDYAMSIRPGGACHAK</sequence>
<dbReference type="Gene3D" id="2.180.10.10">
    <property type="entry name" value="RHS repeat-associated core"/>
    <property type="match status" value="1"/>
</dbReference>
<dbReference type="Proteomes" id="UP000756387">
    <property type="component" value="Unassembled WGS sequence"/>
</dbReference>
<dbReference type="NCBIfam" id="TIGR03696">
    <property type="entry name" value="Rhs_assc_core"/>
    <property type="match status" value="1"/>
</dbReference>
<dbReference type="PANTHER" id="PTHR32305:SF15">
    <property type="entry name" value="PROTEIN RHSA-RELATED"/>
    <property type="match status" value="1"/>
</dbReference>
<organism evidence="4 5">
    <name type="scientific">Nocardioides malaquae</name>
    <dbReference type="NCBI Taxonomy" id="2773426"/>
    <lineage>
        <taxon>Bacteria</taxon>
        <taxon>Bacillati</taxon>
        <taxon>Actinomycetota</taxon>
        <taxon>Actinomycetes</taxon>
        <taxon>Propionibacteriales</taxon>
        <taxon>Nocardioidaceae</taxon>
        <taxon>Nocardioides</taxon>
    </lineage>
</organism>
<dbReference type="InterPro" id="IPR006530">
    <property type="entry name" value="YD"/>
</dbReference>
<keyword evidence="5" id="KW-1185">Reference proteome</keyword>
<accession>A0ABR9RST7</accession>
<dbReference type="NCBIfam" id="TIGR01643">
    <property type="entry name" value="YD_repeat_2x"/>
    <property type="match status" value="2"/>
</dbReference>
<proteinExistence type="predicted"/>
<name>A0ABR9RST7_9ACTN</name>
<gene>
    <name evidence="4" type="ORF">IEQ44_06055</name>
</gene>
<protein>
    <submittedName>
        <fullName evidence="4">RHS repeat-associated core domain-containing protein</fullName>
    </submittedName>
</protein>
<evidence type="ECO:0000313" key="4">
    <source>
        <dbReference type="EMBL" id="MBE7324210.1"/>
    </source>
</evidence>
<feature type="region of interest" description="Disordered" evidence="2">
    <location>
        <begin position="43"/>
        <end position="62"/>
    </location>
</feature>
<reference evidence="4 5" key="1">
    <citation type="submission" date="2020-10" db="EMBL/GenBank/DDBJ databases">
        <title>Nocardioides sp. isolated from sludge.</title>
        <authorList>
            <person name="Zhang X."/>
        </authorList>
    </citation>
    <scope>NUCLEOTIDE SEQUENCE [LARGE SCALE GENOMIC DNA]</scope>
    <source>
        <strain evidence="4 5">Y6</strain>
    </source>
</reference>
<feature type="domain" description="Teneurin-like YD-shell" evidence="3">
    <location>
        <begin position="53"/>
        <end position="172"/>
    </location>
</feature>
<evidence type="ECO:0000256" key="2">
    <source>
        <dbReference type="SAM" id="MobiDB-lite"/>
    </source>
</evidence>
<dbReference type="InterPro" id="IPR050708">
    <property type="entry name" value="T6SS_VgrG/RHS"/>
</dbReference>